<dbReference type="GO" id="GO:0004072">
    <property type="term" value="F:aspartate kinase activity"/>
    <property type="evidence" value="ECO:0007669"/>
    <property type="project" value="UniProtKB-EC"/>
</dbReference>
<dbReference type="Gene3D" id="3.40.50.720">
    <property type="entry name" value="NAD(P)-binding Rossmann-like Domain"/>
    <property type="match status" value="1"/>
</dbReference>
<comment type="similarity">
    <text evidence="7">In the C-terminal section; belongs to the homoserine dehydrogenase family.</text>
</comment>
<dbReference type="InterPro" id="IPR019811">
    <property type="entry name" value="HDH_CS"/>
</dbReference>
<evidence type="ECO:0000256" key="18">
    <source>
        <dbReference type="ARBA" id="ARBA00023002"/>
    </source>
</evidence>
<keyword evidence="19" id="KW-0520">NAD</keyword>
<dbReference type="CDD" id="cd04921">
    <property type="entry name" value="ACT_AKi-HSDH-ThrA-like_1"/>
    <property type="match status" value="1"/>
</dbReference>
<dbReference type="InterPro" id="IPR036291">
    <property type="entry name" value="NAD(P)-bd_dom_sf"/>
</dbReference>
<dbReference type="Pfam" id="PF03447">
    <property type="entry name" value="NAD_binding_3"/>
    <property type="match status" value="1"/>
</dbReference>
<evidence type="ECO:0000256" key="26">
    <source>
        <dbReference type="ARBA" id="ARBA00048841"/>
    </source>
</evidence>
<evidence type="ECO:0000256" key="2">
    <source>
        <dbReference type="ARBA" id="ARBA00004766"/>
    </source>
</evidence>
<dbReference type="GO" id="GO:0050661">
    <property type="term" value="F:NADP binding"/>
    <property type="evidence" value="ECO:0007669"/>
    <property type="project" value="InterPro"/>
</dbReference>
<comment type="cofactor">
    <cofactor evidence="1">
        <name>a metal cation</name>
        <dbReference type="ChEBI" id="CHEBI:25213"/>
    </cofactor>
</comment>
<dbReference type="GO" id="GO:0009088">
    <property type="term" value="P:threonine biosynthetic process"/>
    <property type="evidence" value="ECO:0007669"/>
    <property type="project" value="UniProtKB-KW"/>
</dbReference>
<evidence type="ECO:0000256" key="12">
    <source>
        <dbReference type="ARBA" id="ARBA00022697"/>
    </source>
</evidence>
<dbReference type="PIRSF" id="PIRSF000727">
    <property type="entry name" value="ThrA"/>
    <property type="match status" value="1"/>
</dbReference>
<evidence type="ECO:0000259" key="28">
    <source>
        <dbReference type="PROSITE" id="PS51671"/>
    </source>
</evidence>
<evidence type="ECO:0000256" key="20">
    <source>
        <dbReference type="ARBA" id="ARBA00023053"/>
    </source>
</evidence>
<dbReference type="Pfam" id="PF00742">
    <property type="entry name" value="Homoserine_dh"/>
    <property type="match status" value="1"/>
</dbReference>
<keyword evidence="18 29" id="KW-0560">Oxidoreductase</keyword>
<dbReference type="Gene3D" id="3.30.2130.10">
    <property type="entry name" value="VC0802-like"/>
    <property type="match status" value="1"/>
</dbReference>
<keyword evidence="20" id="KW-0915">Sodium</keyword>
<dbReference type="GO" id="GO:0009090">
    <property type="term" value="P:homoserine biosynthetic process"/>
    <property type="evidence" value="ECO:0007669"/>
    <property type="project" value="UniProtKB-ARBA"/>
</dbReference>
<evidence type="ECO:0000256" key="19">
    <source>
        <dbReference type="ARBA" id="ARBA00023027"/>
    </source>
</evidence>
<dbReference type="Gene3D" id="1.20.120.1320">
    <property type="entry name" value="Aspartokinase, catalytic domain"/>
    <property type="match status" value="1"/>
</dbReference>
<dbReference type="FunFam" id="3.30.2130.10:FF:000001">
    <property type="entry name" value="Bifunctional aspartokinase/homoserine dehydrogenase"/>
    <property type="match status" value="1"/>
</dbReference>
<dbReference type="GO" id="GO:0009086">
    <property type="term" value="P:methionine biosynthetic process"/>
    <property type="evidence" value="ECO:0007669"/>
    <property type="project" value="UniProtKB-KW"/>
</dbReference>
<dbReference type="InterPro" id="IPR001048">
    <property type="entry name" value="Asp/Glu/Uridylate_kinase"/>
</dbReference>
<dbReference type="Pfam" id="PF22468">
    <property type="entry name" value="ACT_9"/>
    <property type="match status" value="2"/>
</dbReference>
<dbReference type="GO" id="GO:0005524">
    <property type="term" value="F:ATP binding"/>
    <property type="evidence" value="ECO:0007669"/>
    <property type="project" value="UniProtKB-KW"/>
</dbReference>
<comment type="subunit">
    <text evidence="9">Homotetramer.</text>
</comment>
<dbReference type="InterPro" id="IPR049638">
    <property type="entry name" value="AK-HD"/>
</dbReference>
<reference evidence="29" key="1">
    <citation type="submission" date="2023-05" db="EMBL/GenBank/DDBJ databases">
        <authorList>
            <person name="Zhang X."/>
        </authorList>
    </citation>
    <scope>NUCLEOTIDE SEQUENCE</scope>
    <source>
        <strain evidence="29">BD1B2-1</strain>
    </source>
</reference>
<comment type="pathway">
    <text evidence="3">Amino-acid biosynthesis; L-methionine biosynthesis via de novo pathway; L-homoserine from L-aspartate: step 1/3.</text>
</comment>
<dbReference type="InterPro" id="IPR054352">
    <property type="entry name" value="ACT_Aspartokinase"/>
</dbReference>
<dbReference type="SUPFAM" id="SSF53633">
    <property type="entry name" value="Carbamate kinase-like"/>
    <property type="match status" value="1"/>
</dbReference>
<evidence type="ECO:0000256" key="5">
    <source>
        <dbReference type="ARBA" id="ARBA00005062"/>
    </source>
</evidence>
<evidence type="ECO:0000256" key="22">
    <source>
        <dbReference type="ARBA" id="ARBA00023167"/>
    </source>
</evidence>
<comment type="catalytic activity">
    <reaction evidence="26">
        <text>L-homoserine + NADP(+) = L-aspartate 4-semialdehyde + NADPH + H(+)</text>
        <dbReference type="Rhea" id="RHEA:15761"/>
        <dbReference type="ChEBI" id="CHEBI:15378"/>
        <dbReference type="ChEBI" id="CHEBI:57476"/>
        <dbReference type="ChEBI" id="CHEBI:57783"/>
        <dbReference type="ChEBI" id="CHEBI:58349"/>
        <dbReference type="ChEBI" id="CHEBI:537519"/>
        <dbReference type="EC" id="1.1.1.3"/>
    </reaction>
    <physiologicalReaction direction="right-to-left" evidence="26">
        <dbReference type="Rhea" id="RHEA:15763"/>
    </physiologicalReaction>
</comment>
<dbReference type="SUPFAM" id="SSF55347">
    <property type="entry name" value="Glyceraldehyde-3-phosphate dehydrogenase-like, C-terminal domain"/>
    <property type="match status" value="1"/>
</dbReference>
<dbReference type="PROSITE" id="PS00324">
    <property type="entry name" value="ASPARTOKINASE"/>
    <property type="match status" value="1"/>
</dbReference>
<comment type="pathway">
    <text evidence="4">Amino-acid biosynthesis; L-threonine biosynthesis; L-threonine from L-aspartate: step 3/5.</text>
</comment>
<dbReference type="InterPro" id="IPR001341">
    <property type="entry name" value="Asp_kinase"/>
</dbReference>
<dbReference type="PANTHER" id="PTHR43070:SF5">
    <property type="entry name" value="HOMOSERINE DEHYDROGENASE"/>
    <property type="match status" value="1"/>
</dbReference>
<keyword evidence="15 29" id="KW-0418">Kinase</keyword>
<evidence type="ECO:0000313" key="29">
    <source>
        <dbReference type="EMBL" id="MDJ1503689.1"/>
    </source>
</evidence>
<evidence type="ECO:0000256" key="11">
    <source>
        <dbReference type="ARBA" id="ARBA00022679"/>
    </source>
</evidence>
<evidence type="ECO:0000256" key="23">
    <source>
        <dbReference type="ARBA" id="ARBA00023268"/>
    </source>
</evidence>
<dbReference type="NCBIfam" id="TIGR00657">
    <property type="entry name" value="asp_kinases"/>
    <property type="match status" value="1"/>
</dbReference>
<dbReference type="CDD" id="cd04922">
    <property type="entry name" value="ACT_AKi-HSDH-ThrA_2"/>
    <property type="match status" value="1"/>
</dbReference>
<dbReference type="InterPro" id="IPR001342">
    <property type="entry name" value="HDH_cat"/>
</dbReference>
<dbReference type="FunFam" id="3.40.50.720:FF:000083">
    <property type="entry name" value="Bifunctional aspartokinase/homoserine dehydrogenase"/>
    <property type="match status" value="1"/>
</dbReference>
<comment type="pathway">
    <text evidence="2">Amino-acid biosynthesis; L-lysine biosynthesis via DAP pathway; (S)-tetrahydrodipicolinate from L-aspartate: step 1/4.</text>
</comment>
<feature type="domain" description="ACT" evidence="28">
    <location>
        <begin position="399"/>
        <end position="472"/>
    </location>
</feature>
<keyword evidence="21" id="KW-0457">Lysine biosynthesis</keyword>
<dbReference type="Gene3D" id="3.30.360.10">
    <property type="entry name" value="Dihydrodipicolinate Reductase, domain 2"/>
    <property type="match status" value="1"/>
</dbReference>
<protein>
    <submittedName>
        <fullName evidence="29">Bifunctional aspartate kinase/homoserine dehydrogenase I</fullName>
        <ecNumber evidence="29">1.1.1.3</ecNumber>
        <ecNumber evidence="29">2.7.2.4</ecNumber>
    </submittedName>
</protein>
<dbReference type="Pfam" id="PF00696">
    <property type="entry name" value="AA_kinase"/>
    <property type="match status" value="1"/>
</dbReference>
<dbReference type="InterPro" id="IPR018042">
    <property type="entry name" value="Aspartate_kinase_CS"/>
</dbReference>
<dbReference type="FunFam" id="3.30.360.10:FF:000006">
    <property type="entry name" value="Bifunctional aspartokinase/homoserine dehydrogenase"/>
    <property type="match status" value="1"/>
</dbReference>
<keyword evidence="23" id="KW-0511">Multifunctional enzyme</keyword>
<comment type="similarity">
    <text evidence="8">In the N-terminal section; belongs to the aspartokinase family.</text>
</comment>
<dbReference type="AlphaFoldDB" id="A0AAE3R951"/>
<dbReference type="InterPro" id="IPR036393">
    <property type="entry name" value="AceGlu_kinase-like_sf"/>
</dbReference>
<evidence type="ECO:0000256" key="13">
    <source>
        <dbReference type="ARBA" id="ARBA00022723"/>
    </source>
</evidence>
<evidence type="ECO:0000256" key="1">
    <source>
        <dbReference type="ARBA" id="ARBA00001920"/>
    </source>
</evidence>
<comment type="pathway">
    <text evidence="5">Amino-acid biosynthesis; L-methionine biosynthesis via de novo pathway; L-homoserine from L-aspartate: step 3/3.</text>
</comment>
<dbReference type="RefSeq" id="WP_314514305.1">
    <property type="nucleotide sequence ID" value="NZ_JASJOU010000009.1"/>
</dbReference>
<dbReference type="InterPro" id="IPR045865">
    <property type="entry name" value="ACT-like_dom_sf"/>
</dbReference>
<evidence type="ECO:0000256" key="7">
    <source>
        <dbReference type="ARBA" id="ARBA00007952"/>
    </source>
</evidence>
<proteinExistence type="inferred from homology"/>
<dbReference type="InterPro" id="IPR005106">
    <property type="entry name" value="Asp/hSer_DH_NAD-bd"/>
</dbReference>
<dbReference type="NCBIfam" id="NF006959">
    <property type="entry name" value="PRK09436.1"/>
    <property type="match status" value="1"/>
</dbReference>
<evidence type="ECO:0000256" key="21">
    <source>
        <dbReference type="ARBA" id="ARBA00023154"/>
    </source>
</evidence>
<keyword evidence="11 29" id="KW-0808">Transferase</keyword>
<evidence type="ECO:0000256" key="4">
    <source>
        <dbReference type="ARBA" id="ARBA00005056"/>
    </source>
</evidence>
<comment type="pathway">
    <text evidence="6">Amino-acid biosynthesis; L-threonine biosynthesis; L-threonine from L-aspartate: step 1/5.</text>
</comment>
<evidence type="ECO:0000256" key="27">
    <source>
        <dbReference type="ARBA" id="ARBA00049031"/>
    </source>
</evidence>
<dbReference type="EC" id="2.7.2.4" evidence="29"/>
<evidence type="ECO:0000256" key="15">
    <source>
        <dbReference type="ARBA" id="ARBA00022777"/>
    </source>
</evidence>
<keyword evidence="16" id="KW-0067">ATP-binding</keyword>
<dbReference type="SUPFAM" id="SSF51735">
    <property type="entry name" value="NAD(P)-binding Rossmann-fold domains"/>
    <property type="match status" value="1"/>
</dbReference>
<dbReference type="PANTHER" id="PTHR43070">
    <property type="match status" value="1"/>
</dbReference>
<evidence type="ECO:0000256" key="17">
    <source>
        <dbReference type="ARBA" id="ARBA00022857"/>
    </source>
</evidence>
<comment type="catalytic activity">
    <reaction evidence="25">
        <text>L-aspartate + ATP = 4-phospho-L-aspartate + ADP</text>
        <dbReference type="Rhea" id="RHEA:23776"/>
        <dbReference type="ChEBI" id="CHEBI:29991"/>
        <dbReference type="ChEBI" id="CHEBI:30616"/>
        <dbReference type="ChEBI" id="CHEBI:57535"/>
        <dbReference type="ChEBI" id="CHEBI:456216"/>
        <dbReference type="EC" id="2.7.2.4"/>
    </reaction>
    <physiologicalReaction direction="left-to-right" evidence="25">
        <dbReference type="Rhea" id="RHEA:23777"/>
    </physiologicalReaction>
</comment>
<comment type="caution">
    <text evidence="29">The sequence shown here is derived from an EMBL/GenBank/DDBJ whole genome shotgun (WGS) entry which is preliminary data.</text>
</comment>
<evidence type="ECO:0000256" key="14">
    <source>
        <dbReference type="ARBA" id="ARBA00022741"/>
    </source>
</evidence>
<evidence type="ECO:0000313" key="30">
    <source>
        <dbReference type="Proteomes" id="UP001232063"/>
    </source>
</evidence>
<dbReference type="GO" id="GO:0009089">
    <property type="term" value="P:lysine biosynthetic process via diaminopimelate"/>
    <property type="evidence" value="ECO:0007669"/>
    <property type="project" value="UniProtKB-ARBA"/>
</dbReference>
<comment type="function">
    <text evidence="24">Bifunctional aspartate kinase and homoserine dehydrogenase that catalyzes the first and the third steps toward the synthesis of lysine, methionine and threonine from aspartate.</text>
</comment>
<dbReference type="GO" id="GO:0004412">
    <property type="term" value="F:homoserine dehydrogenase activity"/>
    <property type="evidence" value="ECO:0007669"/>
    <property type="project" value="UniProtKB-EC"/>
</dbReference>
<dbReference type="InterPro" id="IPR002912">
    <property type="entry name" value="ACT_dom"/>
</dbReference>
<dbReference type="GO" id="GO:0046872">
    <property type="term" value="F:metal ion binding"/>
    <property type="evidence" value="ECO:0007669"/>
    <property type="project" value="UniProtKB-KW"/>
</dbReference>
<keyword evidence="13" id="KW-0479">Metal-binding</keyword>
<dbReference type="PROSITE" id="PS51671">
    <property type="entry name" value="ACT"/>
    <property type="match status" value="1"/>
</dbReference>
<keyword evidence="10" id="KW-0028">Amino-acid biosynthesis</keyword>
<keyword evidence="12" id="KW-0791">Threonine biosynthesis</keyword>
<dbReference type="EC" id="1.1.1.3" evidence="29"/>
<organism evidence="29 30">
    <name type="scientific">Xanthocytophaga agilis</name>
    <dbReference type="NCBI Taxonomy" id="3048010"/>
    <lineage>
        <taxon>Bacteria</taxon>
        <taxon>Pseudomonadati</taxon>
        <taxon>Bacteroidota</taxon>
        <taxon>Cytophagia</taxon>
        <taxon>Cytophagales</taxon>
        <taxon>Rhodocytophagaceae</taxon>
        <taxon>Xanthocytophaga</taxon>
    </lineage>
</organism>
<name>A0AAE3R951_9BACT</name>
<keyword evidence="30" id="KW-1185">Reference proteome</keyword>
<keyword evidence="17" id="KW-0521">NADP</keyword>
<dbReference type="CDD" id="cd04243">
    <property type="entry name" value="AAK_AK-HSDH-like"/>
    <property type="match status" value="1"/>
</dbReference>
<keyword evidence="22" id="KW-0486">Methionine biosynthesis</keyword>
<comment type="catalytic activity">
    <reaction evidence="27">
        <text>L-homoserine + NAD(+) = L-aspartate 4-semialdehyde + NADH + H(+)</text>
        <dbReference type="Rhea" id="RHEA:15757"/>
        <dbReference type="ChEBI" id="CHEBI:15378"/>
        <dbReference type="ChEBI" id="CHEBI:57476"/>
        <dbReference type="ChEBI" id="CHEBI:57540"/>
        <dbReference type="ChEBI" id="CHEBI:57945"/>
        <dbReference type="ChEBI" id="CHEBI:537519"/>
        <dbReference type="EC" id="1.1.1.3"/>
    </reaction>
    <physiologicalReaction direction="right-to-left" evidence="27">
        <dbReference type="Rhea" id="RHEA:15759"/>
    </physiologicalReaction>
</comment>
<dbReference type="InterPro" id="IPR042199">
    <property type="entry name" value="AsparK_Bifunc_asparK/hSer_DH"/>
</dbReference>
<keyword evidence="14" id="KW-0547">Nucleotide-binding</keyword>
<dbReference type="Proteomes" id="UP001232063">
    <property type="component" value="Unassembled WGS sequence"/>
</dbReference>
<evidence type="ECO:0000256" key="8">
    <source>
        <dbReference type="ARBA" id="ARBA00010046"/>
    </source>
</evidence>
<evidence type="ECO:0000256" key="6">
    <source>
        <dbReference type="ARBA" id="ARBA00005139"/>
    </source>
</evidence>
<dbReference type="Gene3D" id="3.30.70.260">
    <property type="match status" value="1"/>
</dbReference>
<evidence type="ECO:0000256" key="25">
    <source>
        <dbReference type="ARBA" id="ARBA00048561"/>
    </source>
</evidence>
<dbReference type="EMBL" id="JASJOU010000009">
    <property type="protein sequence ID" value="MDJ1503689.1"/>
    <property type="molecule type" value="Genomic_DNA"/>
</dbReference>
<dbReference type="InterPro" id="IPR011147">
    <property type="entry name" value="Bifunc_Aspkin/hSer_DH"/>
</dbReference>
<dbReference type="Gene3D" id="3.40.1160.10">
    <property type="entry name" value="Acetylglutamate kinase-like"/>
    <property type="match status" value="1"/>
</dbReference>
<sequence length="815" mass="89315">MKVLKFGGTSVKSAEMMKQVGEIVKNARAEGQVAVVVSAMSGITDQLINVSTLASQGNDTYQQTLKEIEKKHLQCIQELLPPQHQTRTVATIKMTLNELEDVLQGLFLLKEISPKSRDFVMSFGERMSSAIITEYFKTIGLDALLADGRELIVTDDNFGNAVVDFEETDKRIRKYFSRTDKLIVMGGFIGATVNNETTTLGRGGSDYTGSIIAAALQAKMLEIWTDVDGMMTADPRKVRRTMVLKQLSYIEALELSHFGAKVLYPPSVQPVLAKNIPLKIKNTFNPAAEGTLVARESVDNGSPIKGISSIDTVALISLNGSGMVGVSGFAKRLFSALASGRINVILITQASSEHSITVAINASDAAKAKTLIESEFVQELKSNALEPVVVEQDLSILAIVGENMRNTPNVSGKLFSSLGRNGVNVRAIAQGSSENNISFVTQNADSRKALNIVHEAFFLSDTRVLNIFLVGVGTVGGTLLRQMREQQEYFLQEYNLELRVTGIANSRKMWFDENGIHLPDWKNVLDNNGEAMSLGGFAGKMHEMNLRNSILVDCTASEDVVDLYEESLQRGISIVTPNKVACSGRYDLYKRLKQTATQRGAKFLFETNVGAGLPVIKTLNDLTQSGDKILKIEAILSGTLNFLFNEHKAGVSFSSVVKKAKELGYSEPDPRIDMNGLDVARKILILSREAGAKKEAKDVVSENFLPEECQKATSIEDFFTVLPKYDDYFETIRSDVEKAGNRQRYVAVYENGNLSTGLRVVGPDSPFYQVEGNDNLVLFWTERYKVRPLIVKGAGAGAEVTAAGIFADIIRIANF</sequence>
<evidence type="ECO:0000256" key="16">
    <source>
        <dbReference type="ARBA" id="ARBA00022840"/>
    </source>
</evidence>
<evidence type="ECO:0000256" key="3">
    <source>
        <dbReference type="ARBA" id="ARBA00004986"/>
    </source>
</evidence>
<gene>
    <name evidence="29" type="primary">thrA</name>
    <name evidence="29" type="ORF">QNI22_23705</name>
</gene>
<dbReference type="SUPFAM" id="SSF55021">
    <property type="entry name" value="ACT-like"/>
    <property type="match status" value="2"/>
</dbReference>
<dbReference type="PROSITE" id="PS01042">
    <property type="entry name" value="HOMOSER_DHGENASE"/>
    <property type="match status" value="1"/>
</dbReference>
<evidence type="ECO:0000256" key="9">
    <source>
        <dbReference type="ARBA" id="ARBA00011881"/>
    </source>
</evidence>
<evidence type="ECO:0000256" key="10">
    <source>
        <dbReference type="ARBA" id="ARBA00022605"/>
    </source>
</evidence>
<evidence type="ECO:0000256" key="24">
    <source>
        <dbReference type="ARBA" id="ARBA00044938"/>
    </source>
</evidence>
<accession>A0AAE3R951</accession>